<dbReference type="EC" id="2.5.1.75" evidence="10"/>
<evidence type="ECO:0000313" key="15">
    <source>
        <dbReference type="Proteomes" id="UP000724672"/>
    </source>
</evidence>
<feature type="binding site" evidence="10">
    <location>
        <begin position="12"/>
        <end position="17"/>
    </location>
    <ligand>
        <name>substrate</name>
    </ligand>
</feature>
<dbReference type="EMBL" id="WSFT01000053">
    <property type="protein sequence ID" value="MBS4539925.1"/>
    <property type="molecule type" value="Genomic_DNA"/>
</dbReference>
<dbReference type="AlphaFoldDB" id="A0A942UXI7"/>
<dbReference type="Gene3D" id="3.40.50.300">
    <property type="entry name" value="P-loop containing nucleotide triphosphate hydrolases"/>
    <property type="match status" value="1"/>
</dbReference>
<comment type="caution">
    <text evidence="10">Lacks conserved residue(s) required for the propagation of feature annotation.</text>
</comment>
<dbReference type="InterPro" id="IPR018022">
    <property type="entry name" value="IPT"/>
</dbReference>
<evidence type="ECO:0000256" key="7">
    <source>
        <dbReference type="ARBA" id="ARBA00022840"/>
    </source>
</evidence>
<dbReference type="GO" id="GO:0005524">
    <property type="term" value="F:ATP binding"/>
    <property type="evidence" value="ECO:0007669"/>
    <property type="project" value="UniProtKB-UniRule"/>
</dbReference>
<comment type="subunit">
    <text evidence="10">Monomer.</text>
</comment>
<feature type="site" description="Interaction with substrate tRNA" evidence="10">
    <location>
        <position position="101"/>
    </location>
</feature>
<dbReference type="GO" id="GO:0006400">
    <property type="term" value="P:tRNA modification"/>
    <property type="evidence" value="ECO:0007669"/>
    <property type="project" value="TreeGrafter"/>
</dbReference>
<dbReference type="PANTHER" id="PTHR11088:SF60">
    <property type="entry name" value="TRNA DIMETHYLALLYLTRANSFERASE"/>
    <property type="match status" value="1"/>
</dbReference>
<evidence type="ECO:0000256" key="5">
    <source>
        <dbReference type="ARBA" id="ARBA00022694"/>
    </source>
</evidence>
<comment type="function">
    <text evidence="2 10 12">Catalyzes the transfer of a dimethylallyl group onto the adenine at position 37 in tRNAs that read codons beginning with uridine, leading to the formation of N6-(dimethylallyl)adenosine (i(6)A).</text>
</comment>
<organism evidence="14 15">
    <name type="scientific">Anaeromonas frigoriresistens</name>
    <dbReference type="NCBI Taxonomy" id="2683708"/>
    <lineage>
        <taxon>Bacteria</taxon>
        <taxon>Bacillati</taxon>
        <taxon>Bacillota</taxon>
        <taxon>Tissierellia</taxon>
        <taxon>Tissierellales</taxon>
        <taxon>Thermohalobacteraceae</taxon>
        <taxon>Anaeromonas</taxon>
    </lineage>
</organism>
<keyword evidence="7 10" id="KW-0067">ATP-binding</keyword>
<dbReference type="PANTHER" id="PTHR11088">
    <property type="entry name" value="TRNA DIMETHYLALLYLTRANSFERASE"/>
    <property type="match status" value="1"/>
</dbReference>
<comment type="cofactor">
    <cofactor evidence="1 10">
        <name>Mg(2+)</name>
        <dbReference type="ChEBI" id="CHEBI:18420"/>
    </cofactor>
</comment>
<dbReference type="NCBIfam" id="TIGR00174">
    <property type="entry name" value="miaA"/>
    <property type="match status" value="1"/>
</dbReference>
<feature type="site" description="Interaction with substrate tRNA" evidence="10">
    <location>
        <position position="124"/>
    </location>
</feature>
<accession>A0A942UXI7</accession>
<evidence type="ECO:0000256" key="2">
    <source>
        <dbReference type="ARBA" id="ARBA00003213"/>
    </source>
</evidence>
<evidence type="ECO:0000256" key="1">
    <source>
        <dbReference type="ARBA" id="ARBA00001946"/>
    </source>
</evidence>
<proteinExistence type="inferred from homology"/>
<dbReference type="RefSeq" id="WP_203367831.1">
    <property type="nucleotide sequence ID" value="NZ_WSFT01000053.1"/>
</dbReference>
<protein>
    <recommendedName>
        <fullName evidence="10">tRNA dimethylallyltransferase</fullName>
        <ecNumber evidence="10">2.5.1.75</ecNumber>
    </recommendedName>
    <alternativeName>
        <fullName evidence="10">Dimethylallyl diphosphate:tRNA dimethylallyltransferase</fullName>
        <shortName evidence="10">DMAPP:tRNA dimethylallyltransferase</shortName>
        <shortName evidence="10">DMATase</shortName>
    </alternativeName>
    <alternativeName>
        <fullName evidence="10">Isopentenyl-diphosphate:tRNA isopentenyltransferase</fullName>
        <shortName evidence="10">IPP transferase</shortName>
        <shortName evidence="10">IPPT</shortName>
        <shortName evidence="10">IPTase</shortName>
    </alternativeName>
</protein>
<comment type="similarity">
    <text evidence="3 10 13">Belongs to the IPP transferase family.</text>
</comment>
<feature type="region of interest" description="Interaction with substrate tRNA" evidence="10">
    <location>
        <begin position="35"/>
        <end position="38"/>
    </location>
</feature>
<keyword evidence="6 10" id="KW-0547">Nucleotide-binding</keyword>
<dbReference type="Gene3D" id="1.10.20.140">
    <property type="match status" value="1"/>
</dbReference>
<evidence type="ECO:0000256" key="11">
    <source>
        <dbReference type="RuleBase" id="RU003783"/>
    </source>
</evidence>
<keyword evidence="8 10" id="KW-0460">Magnesium</keyword>
<comment type="catalytic activity">
    <reaction evidence="9 10 11">
        <text>adenosine(37) in tRNA + dimethylallyl diphosphate = N(6)-dimethylallyladenosine(37) in tRNA + diphosphate</text>
        <dbReference type="Rhea" id="RHEA:26482"/>
        <dbReference type="Rhea" id="RHEA-COMP:10162"/>
        <dbReference type="Rhea" id="RHEA-COMP:10375"/>
        <dbReference type="ChEBI" id="CHEBI:33019"/>
        <dbReference type="ChEBI" id="CHEBI:57623"/>
        <dbReference type="ChEBI" id="CHEBI:74411"/>
        <dbReference type="ChEBI" id="CHEBI:74415"/>
        <dbReference type="EC" id="2.5.1.75"/>
    </reaction>
</comment>
<evidence type="ECO:0000256" key="9">
    <source>
        <dbReference type="ARBA" id="ARBA00049563"/>
    </source>
</evidence>
<dbReference type="InterPro" id="IPR039657">
    <property type="entry name" value="Dimethylallyltransferase"/>
</dbReference>
<evidence type="ECO:0000256" key="8">
    <source>
        <dbReference type="ARBA" id="ARBA00022842"/>
    </source>
</evidence>
<comment type="caution">
    <text evidence="14">The sequence shown here is derived from an EMBL/GenBank/DDBJ whole genome shotgun (WGS) entry which is preliminary data.</text>
</comment>
<name>A0A942UXI7_9FIRM</name>
<keyword evidence="5 10" id="KW-0819">tRNA processing</keyword>
<dbReference type="Pfam" id="PF01715">
    <property type="entry name" value="IPPT"/>
    <property type="match status" value="1"/>
</dbReference>
<gene>
    <name evidence="10 14" type="primary">miaA</name>
    <name evidence="14" type="ORF">GOQ27_15725</name>
</gene>
<feature type="binding site" evidence="10">
    <location>
        <begin position="10"/>
        <end position="17"/>
    </location>
    <ligand>
        <name>ATP</name>
        <dbReference type="ChEBI" id="CHEBI:30616"/>
    </ligand>
</feature>
<dbReference type="InterPro" id="IPR027417">
    <property type="entry name" value="P-loop_NTPase"/>
</dbReference>
<dbReference type="GO" id="GO:0052381">
    <property type="term" value="F:tRNA dimethylallyltransferase activity"/>
    <property type="evidence" value="ECO:0007669"/>
    <property type="project" value="UniProtKB-UniRule"/>
</dbReference>
<keyword evidence="15" id="KW-1185">Reference proteome</keyword>
<dbReference type="Proteomes" id="UP000724672">
    <property type="component" value="Unassembled WGS sequence"/>
</dbReference>
<evidence type="ECO:0000256" key="10">
    <source>
        <dbReference type="HAMAP-Rule" id="MF_00185"/>
    </source>
</evidence>
<keyword evidence="4 10" id="KW-0808">Transferase</keyword>
<evidence type="ECO:0000256" key="4">
    <source>
        <dbReference type="ARBA" id="ARBA00022679"/>
    </source>
</evidence>
<reference evidence="14" key="1">
    <citation type="submission" date="2019-12" db="EMBL/GenBank/DDBJ databases">
        <title>Clostridiaceae gen. nov. sp. nov., isolated from sediment in Xinjiang, China.</title>
        <authorList>
            <person name="Zhang R."/>
        </authorList>
    </citation>
    <scope>NUCLEOTIDE SEQUENCE</scope>
    <source>
        <strain evidence="14">D2Q-11</strain>
    </source>
</reference>
<dbReference type="SUPFAM" id="SSF52540">
    <property type="entry name" value="P-loop containing nucleoside triphosphate hydrolases"/>
    <property type="match status" value="2"/>
</dbReference>
<evidence type="ECO:0000256" key="12">
    <source>
        <dbReference type="RuleBase" id="RU003784"/>
    </source>
</evidence>
<sequence length="316" mass="37006">MKKDLILIVGPTAAGKTAISIEVAKKINGEIISADSMQIYKYMDIGTAKVTKNEMDGINHYMIDEVFPNEDYSVSDFKESAYNYIDKIYTKGKLPLVVGGTGLYINSLVYNLDFTQAVSNPKLREKYYNIAEEKGNHYIHELLKEVDEKSYLRIHENDTKRIVRALEIYYETGKPMSKKYNKLREPNPDFNIIIFGITMDRKKLYKRINYRVDLMIEEGLVDEVKSLLEKGYDKELVSLQGLGYKEIIRYLEGNMTLEEAVELLKRDTRRFAKRQLTWFRRDDRIKWIDLDKYKNKEDATKQIISIINDKINMKGR</sequence>
<evidence type="ECO:0000313" key="14">
    <source>
        <dbReference type="EMBL" id="MBS4539925.1"/>
    </source>
</evidence>
<dbReference type="HAMAP" id="MF_00185">
    <property type="entry name" value="IPP_trans"/>
    <property type="match status" value="1"/>
</dbReference>
<evidence type="ECO:0000256" key="13">
    <source>
        <dbReference type="RuleBase" id="RU003785"/>
    </source>
</evidence>
<evidence type="ECO:0000256" key="3">
    <source>
        <dbReference type="ARBA" id="ARBA00005842"/>
    </source>
</evidence>
<evidence type="ECO:0000256" key="6">
    <source>
        <dbReference type="ARBA" id="ARBA00022741"/>
    </source>
</evidence>